<dbReference type="InterPro" id="IPR027417">
    <property type="entry name" value="P-loop_NTPase"/>
</dbReference>
<dbReference type="SUPFAM" id="SSF52540">
    <property type="entry name" value="P-loop containing nucleoside triphosphate hydrolases"/>
    <property type="match status" value="2"/>
</dbReference>
<comment type="subcellular location">
    <subcellularLocation>
        <location evidence="1">Cell membrane</location>
        <topology evidence="1">Peripheral membrane protein</topology>
    </subcellularLocation>
</comment>
<keyword evidence="7" id="KW-0472">Membrane</keyword>
<keyword evidence="6" id="KW-1278">Translocase</keyword>
<evidence type="ECO:0000256" key="5">
    <source>
        <dbReference type="ARBA" id="ARBA00022840"/>
    </source>
</evidence>
<dbReference type="CDD" id="cd03225">
    <property type="entry name" value="ABC_cobalt_CbiO_domain1"/>
    <property type="match status" value="2"/>
</dbReference>
<evidence type="ECO:0000313" key="9">
    <source>
        <dbReference type="EMBL" id="MCI5755133.1"/>
    </source>
</evidence>
<dbReference type="NCBIfam" id="NF010167">
    <property type="entry name" value="PRK13648.1"/>
    <property type="match status" value="2"/>
</dbReference>
<keyword evidence="4" id="KW-0547">Nucleotide-binding</keyword>
<evidence type="ECO:0000256" key="3">
    <source>
        <dbReference type="ARBA" id="ARBA00022475"/>
    </source>
</evidence>
<dbReference type="GO" id="GO:0016887">
    <property type="term" value="F:ATP hydrolysis activity"/>
    <property type="evidence" value="ECO:0007669"/>
    <property type="project" value="InterPro"/>
</dbReference>
<dbReference type="PROSITE" id="PS50893">
    <property type="entry name" value="ABC_TRANSPORTER_2"/>
    <property type="match status" value="2"/>
</dbReference>
<gene>
    <name evidence="9" type="ORF">MR241_02425</name>
</gene>
<dbReference type="GO" id="GO:0042626">
    <property type="term" value="F:ATPase-coupled transmembrane transporter activity"/>
    <property type="evidence" value="ECO:0007669"/>
    <property type="project" value="TreeGrafter"/>
</dbReference>
<evidence type="ECO:0000256" key="7">
    <source>
        <dbReference type="ARBA" id="ARBA00023136"/>
    </source>
</evidence>
<dbReference type="PANTHER" id="PTHR43553">
    <property type="entry name" value="HEAVY METAL TRANSPORTER"/>
    <property type="match status" value="1"/>
</dbReference>
<keyword evidence="5" id="KW-0067">ATP-binding</keyword>
<evidence type="ECO:0000259" key="8">
    <source>
        <dbReference type="PROSITE" id="PS50893"/>
    </source>
</evidence>
<keyword evidence="3" id="KW-1003">Cell membrane</keyword>
<accession>A0AAE3K418</accession>
<dbReference type="InterPro" id="IPR003593">
    <property type="entry name" value="AAA+_ATPase"/>
</dbReference>
<reference evidence="9 10" key="1">
    <citation type="submission" date="2022-03" db="EMBL/GenBank/DDBJ databases">
        <title>Metagenome-assembled genomes from swine fecal metagenomes.</title>
        <authorList>
            <person name="Holman D.B."/>
            <person name="Kommadath A."/>
        </authorList>
    </citation>
    <scope>NUCLEOTIDE SEQUENCE [LARGE SCALE GENOMIC DNA]</scope>
    <source>
        <strain evidence="9">SUG147</strain>
    </source>
</reference>
<dbReference type="EMBL" id="JALEMU010000042">
    <property type="protein sequence ID" value="MCI5755133.1"/>
    <property type="molecule type" value="Genomic_DNA"/>
</dbReference>
<evidence type="ECO:0000256" key="6">
    <source>
        <dbReference type="ARBA" id="ARBA00022967"/>
    </source>
</evidence>
<evidence type="ECO:0000256" key="4">
    <source>
        <dbReference type="ARBA" id="ARBA00022741"/>
    </source>
</evidence>
<name>A0AAE3K418_9BACT</name>
<dbReference type="InterPro" id="IPR050095">
    <property type="entry name" value="ECF_ABC_transporter_ATP-bd"/>
</dbReference>
<dbReference type="Pfam" id="PF00005">
    <property type="entry name" value="ABC_tran"/>
    <property type="match status" value="2"/>
</dbReference>
<comment type="caution">
    <text evidence="9">The sequence shown here is derived from an EMBL/GenBank/DDBJ whole genome shotgun (WGS) entry which is preliminary data.</text>
</comment>
<protein>
    <submittedName>
        <fullName evidence="9">Energy-coupling factor transporter ATPase</fullName>
    </submittedName>
</protein>
<sequence length="556" mass="62130">MEILRIENLSFRYPGTEKRAVDSIDLSVNDGEFIVVCGESGCGKTTLLRLLKRELAPAGEKSGNIFYRGTRQEELDGRTAAAEIGYVLQNPDNQIVTDKVWHELAFGLENIGVPTEVIRRRVGEMASYFGIQEWFRKKTDELSGGQKQLLNLASVMVMQPKILILDEPTSQLDPIAASDFISTLKKLNRELGLTVILVEHRLEEVFPTADRVVLMDGGRVLLYDSPVNVGKRLGEMQDSHPMLLGLPSAVRIFNALHIDDVCPLTVREGRDFLERHFAADDSVTVVGEYTHSDEAAIELKKVWFRYERDLPDVLRGTSLTVYGGEFYCILGGNGTGKTTTLNVISGLNKAYRGKVIINGKPIKEYRGNSLYRNNLALLPQNPQTVFIKETVREDYSEILETLGISKDERTEMIEAVTARVGISHLLEKHPYDLSGGEQQKCALAKMLLLKPKILLLDEPTKGLDAYSKHTLKNILADLKSDGMTILAVTHDVEFAAENADRCALFFDGEILSADVPEKFFSENNFYTTAANRIARQLCRNAVTCEQVVAFCEGHRR</sequence>
<dbReference type="InterPro" id="IPR017871">
    <property type="entry name" value="ABC_transporter-like_CS"/>
</dbReference>
<dbReference type="GO" id="GO:0043190">
    <property type="term" value="C:ATP-binding cassette (ABC) transporter complex"/>
    <property type="evidence" value="ECO:0007669"/>
    <property type="project" value="TreeGrafter"/>
</dbReference>
<keyword evidence="2" id="KW-0813">Transport</keyword>
<dbReference type="SMART" id="SM00382">
    <property type="entry name" value="AAA"/>
    <property type="match status" value="2"/>
</dbReference>
<dbReference type="PANTHER" id="PTHR43553:SF27">
    <property type="entry name" value="ENERGY-COUPLING FACTOR TRANSPORTER ATP-BINDING PROTEIN ECFA2"/>
    <property type="match status" value="1"/>
</dbReference>
<dbReference type="Gene3D" id="3.40.50.300">
    <property type="entry name" value="P-loop containing nucleotide triphosphate hydrolases"/>
    <property type="match status" value="2"/>
</dbReference>
<evidence type="ECO:0000313" key="10">
    <source>
        <dbReference type="Proteomes" id="UP001139365"/>
    </source>
</evidence>
<organism evidence="9 10">
    <name type="scientific">Candidatus Colimorpha enterica</name>
    <dbReference type="NCBI Taxonomy" id="3083063"/>
    <lineage>
        <taxon>Bacteria</taxon>
        <taxon>Pseudomonadati</taxon>
        <taxon>Bacteroidota</taxon>
        <taxon>Bacteroidia</taxon>
        <taxon>Bacteroidales</taxon>
        <taxon>Candidatus Colimorpha</taxon>
    </lineage>
</organism>
<evidence type="ECO:0000256" key="1">
    <source>
        <dbReference type="ARBA" id="ARBA00004202"/>
    </source>
</evidence>
<feature type="domain" description="ABC transporter" evidence="8">
    <location>
        <begin position="297"/>
        <end position="532"/>
    </location>
</feature>
<dbReference type="GO" id="GO:0005524">
    <property type="term" value="F:ATP binding"/>
    <property type="evidence" value="ECO:0007669"/>
    <property type="project" value="UniProtKB-KW"/>
</dbReference>
<proteinExistence type="predicted"/>
<dbReference type="Proteomes" id="UP001139365">
    <property type="component" value="Unassembled WGS sequence"/>
</dbReference>
<feature type="domain" description="ABC transporter" evidence="8">
    <location>
        <begin position="4"/>
        <end position="242"/>
    </location>
</feature>
<dbReference type="InterPro" id="IPR015856">
    <property type="entry name" value="ABC_transpr_CbiO/EcfA_su"/>
</dbReference>
<dbReference type="AlphaFoldDB" id="A0AAE3K418"/>
<dbReference type="InterPro" id="IPR003439">
    <property type="entry name" value="ABC_transporter-like_ATP-bd"/>
</dbReference>
<dbReference type="PROSITE" id="PS00211">
    <property type="entry name" value="ABC_TRANSPORTER_1"/>
    <property type="match status" value="1"/>
</dbReference>
<evidence type="ECO:0000256" key="2">
    <source>
        <dbReference type="ARBA" id="ARBA00022448"/>
    </source>
</evidence>